<keyword evidence="6" id="KW-0808">Transferase</keyword>
<name>A0A1G2K4D7_9BACT</name>
<keyword evidence="12" id="KW-0012">Acyltransferase</keyword>
<dbReference type="GO" id="GO:0009252">
    <property type="term" value="P:peptidoglycan biosynthetic process"/>
    <property type="evidence" value="ECO:0007669"/>
    <property type="project" value="UniProtKB-KW"/>
</dbReference>
<comment type="function">
    <text evidence="16">Catalyzes the last two sequential reactions in the de novo biosynthetic pathway for UDP-N-acetylglucosamine (UDP-GlcNAc). The C-terminal domain catalyzes the transfer of acetyl group from acetyl coenzyme A to glucosamine-1-phosphate (GlcN-1-P) to produce N-acetylglucosamine-1-phosphate (GlcNAc-1-P), which is converted into UDP-GlcNAc by the transfer of uridine 5-monophosphate (from uridine 5-triphosphate), a reaction catalyzed by the N-terminal domain.</text>
</comment>
<evidence type="ECO:0000256" key="12">
    <source>
        <dbReference type="ARBA" id="ARBA00023315"/>
    </source>
</evidence>
<evidence type="ECO:0000256" key="16">
    <source>
        <dbReference type="ARBA" id="ARBA00049628"/>
    </source>
</evidence>
<evidence type="ECO:0000256" key="7">
    <source>
        <dbReference type="ARBA" id="ARBA00022695"/>
    </source>
</evidence>
<evidence type="ECO:0000256" key="1">
    <source>
        <dbReference type="ARBA" id="ARBA00001946"/>
    </source>
</evidence>
<dbReference type="Proteomes" id="UP000177152">
    <property type="component" value="Unassembled WGS sequence"/>
</dbReference>
<evidence type="ECO:0000256" key="6">
    <source>
        <dbReference type="ARBA" id="ARBA00022679"/>
    </source>
</evidence>
<organism evidence="17 18">
    <name type="scientific">Candidatus Sungbacteria bacterium RIFCSPHIGHO2_01_FULL_47_32</name>
    <dbReference type="NCBI Taxonomy" id="1802264"/>
    <lineage>
        <taxon>Bacteria</taxon>
        <taxon>Candidatus Sungiibacteriota</taxon>
    </lineage>
</organism>
<keyword evidence="5" id="KW-0963">Cytoplasm</keyword>
<evidence type="ECO:0000256" key="2">
    <source>
        <dbReference type="ARBA" id="ARBA00004496"/>
    </source>
</evidence>
<reference evidence="17 18" key="1">
    <citation type="journal article" date="2016" name="Nat. Commun.">
        <title>Thousands of microbial genomes shed light on interconnected biogeochemical processes in an aquifer system.</title>
        <authorList>
            <person name="Anantharaman K."/>
            <person name="Brown C.T."/>
            <person name="Hug L.A."/>
            <person name="Sharon I."/>
            <person name="Castelle C.J."/>
            <person name="Probst A.J."/>
            <person name="Thomas B.C."/>
            <person name="Singh A."/>
            <person name="Wilkins M.J."/>
            <person name="Karaoz U."/>
            <person name="Brodie E.L."/>
            <person name="Williams K.H."/>
            <person name="Hubbard S.S."/>
            <person name="Banfield J.F."/>
        </authorList>
    </citation>
    <scope>NUCLEOTIDE SEQUENCE [LARGE SCALE GENOMIC DNA]</scope>
</reference>
<sequence>MCVPERTEDAMDQNETAYLFSALMTAREWVRVKQQTRNIRDIPYFRDPDNTWVDERAEIGAGTRVFPGCVIMGETVIGKNCVIWPHAVIFNVKTEDNVTIALPHLKNCAIGRGSVVGSLSELNRTELGKEVKMQHHGYLGDTTVGDGSNIGAGTITANYDGKNKHKTVLGTGSSTGVHTTLIAPNKLPEGVYIAAHSVVPASANDKIEGGIPPFSLLISRVKELICKSLKRNEQKPKMEK</sequence>
<comment type="cofactor">
    <cofactor evidence="1">
        <name>Mg(2+)</name>
        <dbReference type="ChEBI" id="CHEBI:18420"/>
    </cofactor>
</comment>
<evidence type="ECO:0000256" key="3">
    <source>
        <dbReference type="ARBA" id="ARBA00007707"/>
    </source>
</evidence>
<dbReference type="GO" id="GO:0019134">
    <property type="term" value="F:glucosamine-1-phosphate N-acetyltransferase activity"/>
    <property type="evidence" value="ECO:0007669"/>
    <property type="project" value="UniProtKB-EC"/>
</dbReference>
<comment type="caution">
    <text evidence="17">The sequence shown here is derived from an EMBL/GenBank/DDBJ whole genome shotgun (WGS) entry which is preliminary data.</text>
</comment>
<keyword evidence="13" id="KW-0961">Cell wall biogenesis/degradation</keyword>
<dbReference type="GO" id="GO:0071555">
    <property type="term" value="P:cell wall organization"/>
    <property type="evidence" value="ECO:0007669"/>
    <property type="project" value="UniProtKB-KW"/>
</dbReference>
<evidence type="ECO:0000313" key="17">
    <source>
        <dbReference type="EMBL" id="OGZ94282.1"/>
    </source>
</evidence>
<dbReference type="PANTHER" id="PTHR43584">
    <property type="entry name" value="NUCLEOTIDYL TRANSFERASE"/>
    <property type="match status" value="1"/>
</dbReference>
<keyword evidence="7" id="KW-0548">Nucleotidyltransferase</keyword>
<comment type="catalytic activity">
    <reaction evidence="15">
        <text>N-acetyl-alpha-D-glucosamine 1-phosphate + UTP + H(+) = UDP-N-acetyl-alpha-D-glucosamine + diphosphate</text>
        <dbReference type="Rhea" id="RHEA:13509"/>
        <dbReference type="ChEBI" id="CHEBI:15378"/>
        <dbReference type="ChEBI" id="CHEBI:33019"/>
        <dbReference type="ChEBI" id="CHEBI:46398"/>
        <dbReference type="ChEBI" id="CHEBI:57705"/>
        <dbReference type="ChEBI" id="CHEBI:57776"/>
        <dbReference type="EC" id="2.7.7.23"/>
    </reaction>
</comment>
<evidence type="ECO:0000256" key="4">
    <source>
        <dbReference type="ARBA" id="ARBA00007947"/>
    </source>
</evidence>
<dbReference type="GO" id="GO:0005737">
    <property type="term" value="C:cytoplasm"/>
    <property type="evidence" value="ECO:0007669"/>
    <property type="project" value="UniProtKB-SubCell"/>
</dbReference>
<evidence type="ECO:0000256" key="8">
    <source>
        <dbReference type="ARBA" id="ARBA00022723"/>
    </source>
</evidence>
<dbReference type="GO" id="GO:0008360">
    <property type="term" value="P:regulation of cell shape"/>
    <property type="evidence" value="ECO:0007669"/>
    <property type="project" value="UniProtKB-KW"/>
</dbReference>
<evidence type="ECO:0000256" key="14">
    <source>
        <dbReference type="ARBA" id="ARBA00048247"/>
    </source>
</evidence>
<dbReference type="InterPro" id="IPR050065">
    <property type="entry name" value="GlmU-like"/>
</dbReference>
<accession>A0A1G2K4D7</accession>
<evidence type="ECO:0000256" key="15">
    <source>
        <dbReference type="ARBA" id="ARBA00048493"/>
    </source>
</evidence>
<evidence type="ECO:0000256" key="9">
    <source>
        <dbReference type="ARBA" id="ARBA00022842"/>
    </source>
</evidence>
<protein>
    <recommendedName>
        <fullName evidence="19">UDP-N-acetylglucosamine diphosphorylase</fullName>
    </recommendedName>
</protein>
<keyword evidence="9" id="KW-0460">Magnesium</keyword>
<evidence type="ECO:0000313" key="18">
    <source>
        <dbReference type="Proteomes" id="UP000177152"/>
    </source>
</evidence>
<dbReference type="EMBL" id="MHQC01000039">
    <property type="protein sequence ID" value="OGZ94282.1"/>
    <property type="molecule type" value="Genomic_DNA"/>
</dbReference>
<comment type="similarity">
    <text evidence="4">In the N-terminal section; belongs to the N-acetylglucosamine-1-phosphate uridyltransferase family.</text>
</comment>
<dbReference type="GO" id="GO:0003977">
    <property type="term" value="F:UDP-N-acetylglucosamine diphosphorylase activity"/>
    <property type="evidence" value="ECO:0007669"/>
    <property type="project" value="UniProtKB-EC"/>
</dbReference>
<evidence type="ECO:0000256" key="13">
    <source>
        <dbReference type="ARBA" id="ARBA00023316"/>
    </source>
</evidence>
<dbReference type="InterPro" id="IPR011004">
    <property type="entry name" value="Trimer_LpxA-like_sf"/>
</dbReference>
<dbReference type="AlphaFoldDB" id="A0A1G2K4D7"/>
<evidence type="ECO:0000256" key="10">
    <source>
        <dbReference type="ARBA" id="ARBA00022960"/>
    </source>
</evidence>
<evidence type="ECO:0000256" key="11">
    <source>
        <dbReference type="ARBA" id="ARBA00022984"/>
    </source>
</evidence>
<dbReference type="GO" id="GO:0046872">
    <property type="term" value="F:metal ion binding"/>
    <property type="evidence" value="ECO:0007669"/>
    <property type="project" value="UniProtKB-KW"/>
</dbReference>
<dbReference type="Pfam" id="PF00132">
    <property type="entry name" value="Hexapep"/>
    <property type="match status" value="1"/>
</dbReference>
<keyword evidence="10" id="KW-0133">Cell shape</keyword>
<comment type="subcellular location">
    <subcellularLocation>
        <location evidence="2">Cytoplasm</location>
    </subcellularLocation>
</comment>
<keyword evidence="11" id="KW-0573">Peptidoglycan synthesis</keyword>
<dbReference type="PANTHER" id="PTHR43584:SF3">
    <property type="entry name" value="BIFUNCTIONAL PROTEIN GLMU"/>
    <property type="match status" value="1"/>
</dbReference>
<comment type="similarity">
    <text evidence="3">In the C-terminal section; belongs to the transferase hexapeptide repeat family.</text>
</comment>
<keyword evidence="8" id="KW-0479">Metal-binding</keyword>
<dbReference type="SUPFAM" id="SSF51161">
    <property type="entry name" value="Trimeric LpxA-like enzymes"/>
    <property type="match status" value="1"/>
</dbReference>
<comment type="catalytic activity">
    <reaction evidence="14">
        <text>alpha-D-glucosamine 1-phosphate + acetyl-CoA = N-acetyl-alpha-D-glucosamine 1-phosphate + CoA + H(+)</text>
        <dbReference type="Rhea" id="RHEA:13725"/>
        <dbReference type="ChEBI" id="CHEBI:15378"/>
        <dbReference type="ChEBI" id="CHEBI:57287"/>
        <dbReference type="ChEBI" id="CHEBI:57288"/>
        <dbReference type="ChEBI" id="CHEBI:57776"/>
        <dbReference type="ChEBI" id="CHEBI:58516"/>
        <dbReference type="EC" id="2.3.1.157"/>
    </reaction>
</comment>
<gene>
    <name evidence="17" type="ORF">A2633_05730</name>
</gene>
<dbReference type="Gene3D" id="2.160.10.10">
    <property type="entry name" value="Hexapeptide repeat proteins"/>
    <property type="match status" value="1"/>
</dbReference>
<evidence type="ECO:0008006" key="19">
    <source>
        <dbReference type="Google" id="ProtNLM"/>
    </source>
</evidence>
<evidence type="ECO:0000256" key="5">
    <source>
        <dbReference type="ARBA" id="ARBA00022490"/>
    </source>
</evidence>
<dbReference type="InterPro" id="IPR001451">
    <property type="entry name" value="Hexapep"/>
</dbReference>
<proteinExistence type="inferred from homology"/>